<reference evidence="1" key="1">
    <citation type="submission" date="2021-03" db="EMBL/GenBank/DDBJ databases">
        <authorList>
            <person name="Bekaert M."/>
        </authorList>
    </citation>
    <scope>NUCLEOTIDE SEQUENCE</scope>
</reference>
<dbReference type="EMBL" id="CAJPWZ010000170">
    <property type="protein sequence ID" value="CAG2187492.1"/>
    <property type="molecule type" value="Genomic_DNA"/>
</dbReference>
<dbReference type="SUPFAM" id="SSF51197">
    <property type="entry name" value="Clavaminate synthase-like"/>
    <property type="match status" value="1"/>
</dbReference>
<dbReference type="InterPro" id="IPR008775">
    <property type="entry name" value="Phytyl_CoA_dOase-like"/>
</dbReference>
<sequence length="376" mass="43299">MQKENNKLVTIEQENNHLFKMITDQHRTELAQNGFVVIENVLTEEECDERIGEYKTWLQQFRGPGEWPKSLNSLIRGYNAGNLEPTWKVRLAVKPVYRQIWKTPRLLSSIETVAIGRPPEEGEEEFAVEGKHWLHCDQGAEKFGLHAYQGGVYLEAAEEDDWTFYVLKKSHKFLDEFYASDKKVAEESARHNFFNISANHLEWFKSKGCELLRVAVPKGGMVVWDSRLIHANARPVKGRKNPGRWRFTVLVCMTPACWANKSDLEKRQAVYKSAAMISHWPSQDVRVDIQGSSAPSEQTKNIVFPEKMSGFAATDGVQELCGYKEYDFSNVKSNPEISYPKWKQVLHNPPSEYFLDQRSEPISESTQDWASYCTLL</sequence>
<protein>
    <recommendedName>
        <fullName evidence="3">Phytanoyl-CoA dioxygenase</fullName>
    </recommendedName>
</protein>
<dbReference type="PANTHER" id="PTHR31630">
    <property type="entry name" value="PHYTANOYL-COA DIOXYGENASE-RELATED-RELATED"/>
    <property type="match status" value="1"/>
</dbReference>
<dbReference type="AlphaFoldDB" id="A0A8S3PWW1"/>
<keyword evidence="2" id="KW-1185">Reference proteome</keyword>
<organism evidence="1 2">
    <name type="scientific">Mytilus edulis</name>
    <name type="common">Blue mussel</name>
    <dbReference type="NCBI Taxonomy" id="6550"/>
    <lineage>
        <taxon>Eukaryota</taxon>
        <taxon>Metazoa</taxon>
        <taxon>Spiralia</taxon>
        <taxon>Lophotrochozoa</taxon>
        <taxon>Mollusca</taxon>
        <taxon>Bivalvia</taxon>
        <taxon>Autobranchia</taxon>
        <taxon>Pteriomorphia</taxon>
        <taxon>Mytilida</taxon>
        <taxon>Mytiloidea</taxon>
        <taxon>Mytilidae</taxon>
        <taxon>Mytilinae</taxon>
        <taxon>Mytilus</taxon>
    </lineage>
</organism>
<name>A0A8S3PWW1_MYTED</name>
<gene>
    <name evidence="1" type="ORF">MEDL_2960</name>
</gene>
<evidence type="ECO:0000313" key="1">
    <source>
        <dbReference type="EMBL" id="CAG2187492.1"/>
    </source>
</evidence>
<dbReference type="PANTHER" id="PTHR31630:SF6">
    <property type="entry name" value="PHYTANOYL-COA DIOXYGENASE-RELATED"/>
    <property type="match status" value="1"/>
</dbReference>
<comment type="caution">
    <text evidence="1">The sequence shown here is derived from an EMBL/GenBank/DDBJ whole genome shotgun (WGS) entry which is preliminary data.</text>
</comment>
<evidence type="ECO:0000313" key="2">
    <source>
        <dbReference type="Proteomes" id="UP000683360"/>
    </source>
</evidence>
<accession>A0A8S3PWW1</accession>
<dbReference type="Pfam" id="PF05721">
    <property type="entry name" value="PhyH"/>
    <property type="match status" value="1"/>
</dbReference>
<proteinExistence type="predicted"/>
<evidence type="ECO:0008006" key="3">
    <source>
        <dbReference type="Google" id="ProtNLM"/>
    </source>
</evidence>
<dbReference type="Proteomes" id="UP000683360">
    <property type="component" value="Unassembled WGS sequence"/>
</dbReference>
<dbReference type="Gene3D" id="2.60.120.620">
    <property type="entry name" value="q2cbj1_9rhob like domain"/>
    <property type="match status" value="1"/>
</dbReference>
<dbReference type="OrthoDB" id="445007at2759"/>